<dbReference type="EMBL" id="MN739370">
    <property type="protein sequence ID" value="QHT01360.1"/>
    <property type="molecule type" value="Genomic_DNA"/>
</dbReference>
<organism evidence="1">
    <name type="scientific">viral metagenome</name>
    <dbReference type="NCBI Taxonomy" id="1070528"/>
    <lineage>
        <taxon>unclassified sequences</taxon>
        <taxon>metagenomes</taxon>
        <taxon>organismal metagenomes</taxon>
    </lineage>
</organism>
<evidence type="ECO:0000313" key="1">
    <source>
        <dbReference type="EMBL" id="QHT01360.1"/>
    </source>
</evidence>
<name>A0A6C0CC07_9ZZZZ</name>
<sequence>MENIIYDDVLNELKLSMIPIDLYNLSRTCNRYNKSIPIKYIKERIMNEIDRRLRIIFGEDFEEFAAIFRNSKAVITGSFITQCILGEYWDNNIDIIVDKDELNEPFSFNLHLKDEFLIASFRNDKKIIRYAFFKYEYDLISTMPYECLYVTNIMFKVNETCITFEIADQQKHNICKNTYGLDKTMFIYTMNEISSRCTNFYPDLDLHAKYRKRGFRFYDDNKKVVANCDIWKKMNINFVKITPCDNKSTEERLQILTTNARDYVHIEHVIANEYGEDLYTVHNDLKNHRFVSCFHKFITNSCLFKDMYPGVEHLHSYVDDNQTLLVVDISNFTSTK</sequence>
<protein>
    <submittedName>
        <fullName evidence="1">Uncharacterized protein</fullName>
    </submittedName>
</protein>
<dbReference type="AlphaFoldDB" id="A0A6C0CC07"/>
<reference evidence="1" key="1">
    <citation type="journal article" date="2020" name="Nature">
        <title>Giant virus diversity and host interactions through global metagenomics.</title>
        <authorList>
            <person name="Schulz F."/>
            <person name="Roux S."/>
            <person name="Paez-Espino D."/>
            <person name="Jungbluth S."/>
            <person name="Walsh D.A."/>
            <person name="Denef V.J."/>
            <person name="McMahon K.D."/>
            <person name="Konstantinidis K.T."/>
            <person name="Eloe-Fadrosh E.A."/>
            <person name="Kyrpides N.C."/>
            <person name="Woyke T."/>
        </authorList>
    </citation>
    <scope>NUCLEOTIDE SEQUENCE</scope>
    <source>
        <strain evidence="1">GVMAG-M-3300020192-26</strain>
    </source>
</reference>
<proteinExistence type="predicted"/>
<accession>A0A6C0CC07</accession>